<reference evidence="2" key="2">
    <citation type="submission" date="2020-09" db="EMBL/GenBank/DDBJ databases">
        <authorList>
            <person name="Sun Q."/>
            <person name="Zhou Y."/>
        </authorList>
    </citation>
    <scope>NUCLEOTIDE SEQUENCE</scope>
    <source>
        <strain evidence="2">CGMCC 1.12813</strain>
    </source>
</reference>
<feature type="chain" id="PRO_5039489687" description="Pheromone" evidence="1">
    <location>
        <begin position="18"/>
        <end position="189"/>
    </location>
</feature>
<evidence type="ECO:0008006" key="4">
    <source>
        <dbReference type="Google" id="ProtNLM"/>
    </source>
</evidence>
<comment type="caution">
    <text evidence="2">The sequence shown here is derived from an EMBL/GenBank/DDBJ whole genome shotgun (WGS) entry which is preliminary data.</text>
</comment>
<organism evidence="2 3">
    <name type="scientific">Conyzicola nivalis</name>
    <dbReference type="NCBI Taxonomy" id="1477021"/>
    <lineage>
        <taxon>Bacteria</taxon>
        <taxon>Bacillati</taxon>
        <taxon>Actinomycetota</taxon>
        <taxon>Actinomycetes</taxon>
        <taxon>Micrococcales</taxon>
        <taxon>Microbacteriaceae</taxon>
        <taxon>Conyzicola</taxon>
    </lineage>
</organism>
<name>A0A916WHN9_9MICO</name>
<proteinExistence type="predicted"/>
<keyword evidence="1" id="KW-0732">Signal</keyword>
<evidence type="ECO:0000256" key="1">
    <source>
        <dbReference type="SAM" id="SignalP"/>
    </source>
</evidence>
<accession>A0A916WHN9</accession>
<feature type="signal peptide" evidence="1">
    <location>
        <begin position="1"/>
        <end position="17"/>
    </location>
</feature>
<evidence type="ECO:0000313" key="2">
    <source>
        <dbReference type="EMBL" id="GGB02174.1"/>
    </source>
</evidence>
<dbReference type="Proteomes" id="UP000606922">
    <property type="component" value="Unassembled WGS sequence"/>
</dbReference>
<keyword evidence="3" id="KW-1185">Reference proteome</keyword>
<evidence type="ECO:0000313" key="3">
    <source>
        <dbReference type="Proteomes" id="UP000606922"/>
    </source>
</evidence>
<protein>
    <recommendedName>
        <fullName evidence="4">Pheromone</fullName>
    </recommendedName>
</protein>
<dbReference type="AlphaFoldDB" id="A0A916WHN9"/>
<sequence>MLAAMVFALAVSGCATATDNVVEPAAQATQTPTPAPTLTESELLAWQQFAANNPGSLGPGEGEIEYAQARRDFPLAMPEGTTIPETTAFDFYAPGGALGRGAGYGLVSWTWLCATETELLDAIDEGDDARADESFAQLEAWMALPSELRVLEGLDAFRSVVIDPARAGDTEGLEADRQSWCAQAPFDTE</sequence>
<dbReference type="EMBL" id="BMGB01000001">
    <property type="protein sequence ID" value="GGB02174.1"/>
    <property type="molecule type" value="Genomic_DNA"/>
</dbReference>
<reference evidence="2" key="1">
    <citation type="journal article" date="2014" name="Int. J. Syst. Evol. Microbiol.">
        <title>Complete genome sequence of Corynebacterium casei LMG S-19264T (=DSM 44701T), isolated from a smear-ripened cheese.</title>
        <authorList>
            <consortium name="US DOE Joint Genome Institute (JGI-PGF)"/>
            <person name="Walter F."/>
            <person name="Albersmeier A."/>
            <person name="Kalinowski J."/>
            <person name="Ruckert C."/>
        </authorList>
    </citation>
    <scope>NUCLEOTIDE SEQUENCE</scope>
    <source>
        <strain evidence="2">CGMCC 1.12813</strain>
    </source>
</reference>
<gene>
    <name evidence="2" type="ORF">GCM10010979_15980</name>
</gene>